<feature type="domain" description="Aldehyde dehydrogenase" evidence="5">
    <location>
        <begin position="27"/>
        <end position="478"/>
    </location>
</feature>
<dbReference type="InterPro" id="IPR016163">
    <property type="entry name" value="Ald_DH_C"/>
</dbReference>
<dbReference type="InterPro" id="IPR029510">
    <property type="entry name" value="Ald_DH_CS_GLU"/>
</dbReference>
<dbReference type="InterPro" id="IPR015590">
    <property type="entry name" value="Aldehyde_DH_dom"/>
</dbReference>
<name>A0A1Z4F310_9MYCO</name>
<evidence type="ECO:0000256" key="2">
    <source>
        <dbReference type="ARBA" id="ARBA00023002"/>
    </source>
</evidence>
<dbReference type="AlphaFoldDB" id="A0A1Z4F310"/>
<dbReference type="KEGG" id="mste:MSTE_04312"/>
<organism evidence="6 7">
    <name type="scientific">[Mycobacterium] stephanolepidis</name>
    <dbReference type="NCBI Taxonomy" id="1520670"/>
    <lineage>
        <taxon>Bacteria</taxon>
        <taxon>Bacillati</taxon>
        <taxon>Actinomycetota</taxon>
        <taxon>Actinomycetes</taxon>
        <taxon>Mycobacteriales</taxon>
        <taxon>Mycobacteriaceae</taxon>
        <taxon>Mycobacteroides</taxon>
    </lineage>
</organism>
<protein>
    <submittedName>
        <fullName evidence="6">Aldehyde dehydrogenase</fullName>
    </submittedName>
</protein>
<accession>A0A1Z4F310</accession>
<dbReference type="InterPro" id="IPR016161">
    <property type="entry name" value="Ald_DH/histidinol_DH"/>
</dbReference>
<dbReference type="Gene3D" id="3.40.309.10">
    <property type="entry name" value="Aldehyde Dehydrogenase, Chain A, domain 2"/>
    <property type="match status" value="1"/>
</dbReference>
<reference evidence="6 7" key="2">
    <citation type="journal article" date="2017" name="Int. J. Syst. Evol. Microbiol.">
        <title>Mycobacterium stephanolepidis sp. nov., a rapidly growing species related to Mycobacterium chelonae, isolated from marine teleost fish, Stephanolepis cirrhifer.</title>
        <authorList>
            <person name="Fukano H."/>
            <person name="Wada S."/>
            <person name="Kurata O."/>
            <person name="Katayama K."/>
            <person name="Fujiwara N."/>
            <person name="Hoshino Y."/>
        </authorList>
    </citation>
    <scope>NUCLEOTIDE SEQUENCE [LARGE SCALE GENOMIC DNA]</scope>
    <source>
        <strain evidence="6 7">NJB0901</strain>
    </source>
</reference>
<dbReference type="Gene3D" id="3.40.605.10">
    <property type="entry name" value="Aldehyde Dehydrogenase, Chain A, domain 1"/>
    <property type="match status" value="1"/>
</dbReference>
<sequence length="520" mass="56374">MATWVPSCQTPLMTTTSENLAAAHSAVRDVRNPANGQVVGQVNWTDPSDIPVITAQLAKAQPSWERLGPEGRGKVLARFAQWLTDNTPRIEAQLIAETGKSKIDAGIEIPSILAIIAYYAPRAAEFLTPESRPASSIAMNTKKITLYQRPRRVVGVISPWNYPVALGYWDVIPALLAGCSVLLKPSERTPLSDELIARGWEEIGAPPVFEIVHGAREVGEALIDNVDFIQFTGSTATGKKIMERAARRLTPVSLELGGKDPMLVLSDADVKRAAHAAVWGSMFNAGQTCVSVERVYVHDSIYEQFVDLVVDEVRSLEIGAGMDHSVGAMIDENQLEVVDRHVRQAVASGARALTGGARVPGGGTFYAPTVLVDVDHSMDCMREETFGPTLPIMRFSEESAAIALANDSEYGLSASVWTKDRRRAERIALQLDCGTVNINDVIMNLSCLTAPHGGWKGSGMGSRFGGASGLLKYCRTEAIVDTRVTLPSEPLWYSGPSWLAPVALKSLTKLSNKALRPFRR</sequence>
<evidence type="ECO:0000313" key="6">
    <source>
        <dbReference type="EMBL" id="BAX99606.1"/>
    </source>
</evidence>
<dbReference type="PROSITE" id="PS00687">
    <property type="entry name" value="ALDEHYDE_DEHYDR_GLU"/>
    <property type="match status" value="1"/>
</dbReference>
<evidence type="ECO:0000256" key="4">
    <source>
        <dbReference type="RuleBase" id="RU003345"/>
    </source>
</evidence>
<dbReference type="Pfam" id="PF00171">
    <property type="entry name" value="Aldedh"/>
    <property type="match status" value="1"/>
</dbReference>
<gene>
    <name evidence="6" type="ORF">MSTE_04312</name>
</gene>
<keyword evidence="7" id="KW-1185">Reference proteome</keyword>
<proteinExistence type="inferred from homology"/>
<dbReference type="FunFam" id="3.40.309.10:FF:000009">
    <property type="entry name" value="Aldehyde dehydrogenase A"/>
    <property type="match status" value="1"/>
</dbReference>
<dbReference type="Proteomes" id="UP000217954">
    <property type="component" value="Chromosome"/>
</dbReference>
<comment type="similarity">
    <text evidence="1 4">Belongs to the aldehyde dehydrogenase family.</text>
</comment>
<reference evidence="7" key="1">
    <citation type="journal article" date="2017" name="Genome Announc.">
        <title>Complete Genome Sequence of Mycobacterium stephanolepidis.</title>
        <authorList>
            <person name="Fukano H."/>
            <person name="Yoshida M."/>
            <person name="Katayama Y."/>
            <person name="Omatsu T."/>
            <person name="Mizutani T."/>
            <person name="Kurata O."/>
            <person name="Wada S."/>
            <person name="Hoshino Y."/>
        </authorList>
    </citation>
    <scope>NUCLEOTIDE SEQUENCE [LARGE SCALE GENOMIC DNA]</scope>
    <source>
        <strain evidence="7">NJB0901</strain>
    </source>
</reference>
<evidence type="ECO:0000259" key="5">
    <source>
        <dbReference type="Pfam" id="PF00171"/>
    </source>
</evidence>
<dbReference type="GO" id="GO:0016620">
    <property type="term" value="F:oxidoreductase activity, acting on the aldehyde or oxo group of donors, NAD or NADP as acceptor"/>
    <property type="evidence" value="ECO:0007669"/>
    <property type="project" value="InterPro"/>
</dbReference>
<dbReference type="CDD" id="cd07099">
    <property type="entry name" value="ALDH_DDALDH"/>
    <property type="match status" value="1"/>
</dbReference>
<evidence type="ECO:0000256" key="1">
    <source>
        <dbReference type="ARBA" id="ARBA00009986"/>
    </source>
</evidence>
<dbReference type="PANTHER" id="PTHR11699">
    <property type="entry name" value="ALDEHYDE DEHYDROGENASE-RELATED"/>
    <property type="match status" value="1"/>
</dbReference>
<evidence type="ECO:0000313" key="7">
    <source>
        <dbReference type="Proteomes" id="UP000217954"/>
    </source>
</evidence>
<dbReference type="InterPro" id="IPR016162">
    <property type="entry name" value="Ald_DH_N"/>
</dbReference>
<evidence type="ECO:0000256" key="3">
    <source>
        <dbReference type="PROSITE-ProRule" id="PRU10007"/>
    </source>
</evidence>
<dbReference type="EMBL" id="AP018165">
    <property type="protein sequence ID" value="BAX99606.1"/>
    <property type="molecule type" value="Genomic_DNA"/>
</dbReference>
<keyword evidence="2 4" id="KW-0560">Oxidoreductase</keyword>
<dbReference type="SUPFAM" id="SSF53720">
    <property type="entry name" value="ALDH-like"/>
    <property type="match status" value="1"/>
</dbReference>
<feature type="active site" evidence="3">
    <location>
        <position position="255"/>
    </location>
</feature>